<dbReference type="Proteomes" id="UP000504627">
    <property type="component" value="Unplaced"/>
</dbReference>
<dbReference type="GO" id="GO:1904158">
    <property type="term" value="P:axonemal central apparatus assembly"/>
    <property type="evidence" value="ECO:0007669"/>
    <property type="project" value="TreeGrafter"/>
</dbReference>
<evidence type="ECO:0000256" key="3">
    <source>
        <dbReference type="ARBA" id="ARBA00022490"/>
    </source>
</evidence>
<proteinExistence type="predicted"/>
<dbReference type="SUPFAM" id="SSF49354">
    <property type="entry name" value="PapD-like"/>
    <property type="match status" value="1"/>
</dbReference>
<dbReference type="PANTHER" id="PTHR23053">
    <property type="entry name" value="DLEC1 DELETED IN LUNG AND ESOPHAGEAL CANCER 1"/>
    <property type="match status" value="1"/>
</dbReference>
<sequence>MDSSPYFKLVGPNGVCHQIPPGSVCTINILFTPEGSKLLFLQDHFHQLVCSSEREKLTVPIRAIGARPVLDFPDQLDFSPCPVNHSTQKTLLVHNTGNLEACYSLSTESPFTVSPATGTLDVGEAKQVTVEYHPLETGHHSTSLAVHCDRGEDTHTRLLGKAKDFNIGLDKYSLELVKPQNHGHPQQK</sequence>
<dbReference type="PANTHER" id="PTHR23053:SF0">
    <property type="entry name" value="HYDROCEPHALUS-INDUCING PROTEIN HOMOLOG"/>
    <property type="match status" value="1"/>
</dbReference>
<name>A0A7R5KUT1_9PASS</name>
<evidence type="ECO:0000313" key="9">
    <source>
        <dbReference type="RefSeq" id="XP_039240324.1"/>
    </source>
</evidence>
<keyword evidence="5" id="KW-0966">Cell projection</keyword>
<dbReference type="InterPro" id="IPR013783">
    <property type="entry name" value="Ig-like_fold"/>
</dbReference>
<dbReference type="GO" id="GO:0005930">
    <property type="term" value="C:axoneme"/>
    <property type="evidence" value="ECO:0007669"/>
    <property type="project" value="TreeGrafter"/>
</dbReference>
<evidence type="ECO:0000256" key="1">
    <source>
        <dbReference type="ARBA" id="ARBA00004138"/>
    </source>
</evidence>
<evidence type="ECO:0000256" key="2">
    <source>
        <dbReference type="ARBA" id="ARBA00004496"/>
    </source>
</evidence>
<keyword evidence="7" id="KW-1185">Reference proteome</keyword>
<dbReference type="Gene3D" id="2.60.40.10">
    <property type="entry name" value="Immunoglobulins"/>
    <property type="match status" value="1"/>
</dbReference>
<dbReference type="InterPro" id="IPR008962">
    <property type="entry name" value="PapD-like_sf"/>
</dbReference>
<reference evidence="8 9" key="1">
    <citation type="submission" date="2025-04" db="UniProtKB">
        <authorList>
            <consortium name="RefSeq"/>
        </authorList>
    </citation>
    <scope>IDENTIFICATION</scope>
    <source>
        <tissue evidence="8 9">Muscle</tissue>
    </source>
</reference>
<evidence type="ECO:0000256" key="5">
    <source>
        <dbReference type="ARBA" id="ARBA00023273"/>
    </source>
</evidence>
<feature type="domain" description="HYDIN/VesB/CFA65-like Ig-like" evidence="6">
    <location>
        <begin position="68"/>
        <end position="160"/>
    </location>
</feature>
<dbReference type="RefSeq" id="XP_039240321.1">
    <property type="nucleotide sequence ID" value="XM_039384387.1"/>
</dbReference>
<comment type="subcellular location">
    <subcellularLocation>
        <location evidence="1">Cell projection</location>
        <location evidence="1">Cilium</location>
    </subcellularLocation>
    <subcellularLocation>
        <location evidence="2">Cytoplasm</location>
    </subcellularLocation>
</comment>
<dbReference type="Pfam" id="PF22544">
    <property type="entry name" value="HYDIN_VesB_CFA65-like_Ig"/>
    <property type="match status" value="1"/>
</dbReference>
<accession>A0A7R5KUT1</accession>
<dbReference type="AlphaFoldDB" id="A0A7R5KUT1"/>
<evidence type="ECO:0000259" key="6">
    <source>
        <dbReference type="Pfam" id="PF22544"/>
    </source>
</evidence>
<dbReference type="GeneID" id="113999367"/>
<dbReference type="RefSeq" id="XP_039240324.1">
    <property type="nucleotide sequence ID" value="XM_039384390.1"/>
</dbReference>
<protein>
    <submittedName>
        <fullName evidence="8 9">Hydrocephalus-inducing protein homolog</fullName>
    </submittedName>
</protein>
<dbReference type="InterPro" id="IPR053879">
    <property type="entry name" value="HYDIN_VesB_CFA65-like_Ig"/>
</dbReference>
<keyword evidence="3" id="KW-0963">Cytoplasm</keyword>
<gene>
    <name evidence="8 9" type="primary">LOC113999367</name>
</gene>
<evidence type="ECO:0000313" key="7">
    <source>
        <dbReference type="Proteomes" id="UP000504627"/>
    </source>
</evidence>
<organism evidence="7 9">
    <name type="scientific">Pipra filicauda</name>
    <name type="common">Wire-tailed manakin</name>
    <dbReference type="NCBI Taxonomy" id="649802"/>
    <lineage>
        <taxon>Eukaryota</taxon>
        <taxon>Metazoa</taxon>
        <taxon>Chordata</taxon>
        <taxon>Craniata</taxon>
        <taxon>Vertebrata</taxon>
        <taxon>Euteleostomi</taxon>
        <taxon>Archelosauria</taxon>
        <taxon>Archosauria</taxon>
        <taxon>Dinosauria</taxon>
        <taxon>Saurischia</taxon>
        <taxon>Theropoda</taxon>
        <taxon>Coelurosauria</taxon>
        <taxon>Aves</taxon>
        <taxon>Neognathae</taxon>
        <taxon>Neoaves</taxon>
        <taxon>Telluraves</taxon>
        <taxon>Australaves</taxon>
        <taxon>Passeriformes</taxon>
        <taxon>Pipridae</taxon>
        <taxon>Pipra</taxon>
    </lineage>
</organism>
<dbReference type="GO" id="GO:0003341">
    <property type="term" value="P:cilium movement"/>
    <property type="evidence" value="ECO:0007669"/>
    <property type="project" value="TreeGrafter"/>
</dbReference>
<evidence type="ECO:0000313" key="8">
    <source>
        <dbReference type="RefSeq" id="XP_039240321.1"/>
    </source>
</evidence>
<evidence type="ECO:0000256" key="4">
    <source>
        <dbReference type="ARBA" id="ARBA00023069"/>
    </source>
</evidence>
<dbReference type="InterPro" id="IPR033305">
    <property type="entry name" value="Hydin-like"/>
</dbReference>
<keyword evidence="4" id="KW-0969">Cilium</keyword>